<gene>
    <name evidence="2" type="ORF">GCK72_004166</name>
</gene>
<dbReference type="CDD" id="cd22150">
    <property type="entry name" value="F-box_CeFBXA-like"/>
    <property type="match status" value="1"/>
</dbReference>
<dbReference type="AlphaFoldDB" id="A0A6A5HAX2"/>
<dbReference type="InterPro" id="IPR001810">
    <property type="entry name" value="F-box_dom"/>
</dbReference>
<dbReference type="InterPro" id="IPR040161">
    <property type="entry name" value="FB224"/>
</dbReference>
<name>A0A6A5HAX2_CAERE</name>
<comment type="caution">
    <text evidence="2">The sequence shown here is derived from an EMBL/GenBank/DDBJ whole genome shotgun (WGS) entry which is preliminary data.</text>
</comment>
<dbReference type="GO" id="GO:0045087">
    <property type="term" value="P:innate immune response"/>
    <property type="evidence" value="ECO:0007669"/>
    <property type="project" value="TreeGrafter"/>
</dbReference>
<dbReference type="Pfam" id="PF01827">
    <property type="entry name" value="FTH"/>
    <property type="match status" value="1"/>
</dbReference>
<evidence type="ECO:0000259" key="1">
    <source>
        <dbReference type="PROSITE" id="PS50181"/>
    </source>
</evidence>
<evidence type="ECO:0000313" key="3">
    <source>
        <dbReference type="Proteomes" id="UP000483820"/>
    </source>
</evidence>
<organism evidence="2 3">
    <name type="scientific">Caenorhabditis remanei</name>
    <name type="common">Caenorhabditis vulgaris</name>
    <dbReference type="NCBI Taxonomy" id="31234"/>
    <lineage>
        <taxon>Eukaryota</taxon>
        <taxon>Metazoa</taxon>
        <taxon>Ecdysozoa</taxon>
        <taxon>Nematoda</taxon>
        <taxon>Chromadorea</taxon>
        <taxon>Rhabditida</taxon>
        <taxon>Rhabditina</taxon>
        <taxon>Rhabditomorpha</taxon>
        <taxon>Rhabditoidea</taxon>
        <taxon>Rhabditidae</taxon>
        <taxon>Peloderinae</taxon>
        <taxon>Caenorhabditis</taxon>
    </lineage>
</organism>
<dbReference type="GeneID" id="78773820"/>
<sequence length="331" mass="39011">MHQSICSQMLCLKWFKSLPEEVSTIENEVSIMDMPDLVMREIMGNVGCITIMKLRKVCHAIRNFIDDSKLNYGLTRVVFFVSSSLIRMMIYRSSADPIILNYAKYATSSLVNITGSDRVTFLKEEDFLDVFSRDLRAILRNQRLSSMKLKIKESGFETAGALFYNEFLNRNFTTISNKDNGWWCCRQNRFKSRWEFVDHLRDVNGEPLLKSFVDQFYDCLKTVLNSRGNLIRIEELDIEVMESYHLMNIARFIDMKHMKCLDISRVYRYEEQFHDEIVELDGCECIQQLAIRNFKVTIPLERFLHKSQLHIRIPTISMEDVLLLKMVRNKT</sequence>
<dbReference type="Proteomes" id="UP000483820">
    <property type="component" value="Chromosome II"/>
</dbReference>
<dbReference type="InterPro" id="IPR002900">
    <property type="entry name" value="DUF38/FTH_CAE_spp"/>
</dbReference>
<dbReference type="KEGG" id="crq:GCK72_004166"/>
<accession>A0A6A5HAX2</accession>
<dbReference type="RefSeq" id="XP_053588707.1">
    <property type="nucleotide sequence ID" value="XM_053724513.1"/>
</dbReference>
<feature type="domain" description="F-box" evidence="1">
    <location>
        <begin position="28"/>
        <end position="77"/>
    </location>
</feature>
<dbReference type="InterPro" id="IPR036047">
    <property type="entry name" value="F-box-like_dom_sf"/>
</dbReference>
<dbReference type="SUPFAM" id="SSF81383">
    <property type="entry name" value="F-box domain"/>
    <property type="match status" value="1"/>
</dbReference>
<dbReference type="EMBL" id="WUAV01000002">
    <property type="protein sequence ID" value="KAF1764219.1"/>
    <property type="molecule type" value="Genomic_DNA"/>
</dbReference>
<dbReference type="Pfam" id="PF00646">
    <property type="entry name" value="F-box"/>
    <property type="match status" value="1"/>
</dbReference>
<reference evidence="2 3" key="1">
    <citation type="submission" date="2019-12" db="EMBL/GenBank/DDBJ databases">
        <title>Chromosome-level assembly of the Caenorhabditis remanei genome.</title>
        <authorList>
            <person name="Teterina A.A."/>
            <person name="Willis J.H."/>
            <person name="Phillips P.C."/>
        </authorList>
    </citation>
    <scope>NUCLEOTIDE SEQUENCE [LARGE SCALE GENOMIC DNA]</scope>
    <source>
        <strain evidence="2 3">PX506</strain>
        <tissue evidence="2">Whole organism</tissue>
    </source>
</reference>
<dbReference type="PROSITE" id="PS50181">
    <property type="entry name" value="FBOX"/>
    <property type="match status" value="1"/>
</dbReference>
<dbReference type="PANTHER" id="PTHR23015:SF4">
    <property type="entry name" value="DUF38 DOMAIN-CONTAINING PROTEIN-RELATED"/>
    <property type="match status" value="1"/>
</dbReference>
<dbReference type="PANTHER" id="PTHR23015">
    <property type="entry name" value="UNCHARACTERIZED C.ELEGANS PROTEIN"/>
    <property type="match status" value="1"/>
</dbReference>
<evidence type="ECO:0000313" key="2">
    <source>
        <dbReference type="EMBL" id="KAF1764219.1"/>
    </source>
</evidence>
<dbReference type="CTD" id="78773820"/>
<dbReference type="SMART" id="SM00256">
    <property type="entry name" value="FBOX"/>
    <property type="match status" value="1"/>
</dbReference>
<proteinExistence type="predicted"/>
<protein>
    <recommendedName>
        <fullName evidence="1">F-box domain-containing protein</fullName>
    </recommendedName>
</protein>